<name>A0A0C9VC42_SPHS4</name>
<gene>
    <name evidence="2" type="ORF">M422DRAFT_181211</name>
</gene>
<feature type="non-terminal residue" evidence="2">
    <location>
        <position position="143"/>
    </location>
</feature>
<evidence type="ECO:0000313" key="2">
    <source>
        <dbReference type="EMBL" id="KIJ35100.1"/>
    </source>
</evidence>
<proteinExistence type="predicted"/>
<keyword evidence="3" id="KW-1185">Reference proteome</keyword>
<feature type="compositionally biased region" description="Polar residues" evidence="1">
    <location>
        <begin position="1"/>
        <end position="23"/>
    </location>
</feature>
<dbReference type="AlphaFoldDB" id="A0A0C9VC42"/>
<protein>
    <submittedName>
        <fullName evidence="2">Uncharacterized protein</fullName>
    </submittedName>
</protein>
<accession>A0A0C9VC42</accession>
<dbReference type="Proteomes" id="UP000054279">
    <property type="component" value="Unassembled WGS sequence"/>
</dbReference>
<sequence>MATLLSTDESPIFSTAETEQGATDTRPAYQRTSRWNDPFSPTRVEEILAKINIGDDLTDEQCTTVIDLIHEFVDTFALSLAEVIPVDFMKHKLHVDPGVTLPTKINQCPVTGAQREWYNKILDDMEAAEIIQKVPAEFIKCLS</sequence>
<dbReference type="OrthoDB" id="3363652at2759"/>
<evidence type="ECO:0000256" key="1">
    <source>
        <dbReference type="SAM" id="MobiDB-lite"/>
    </source>
</evidence>
<reference evidence="2 3" key="1">
    <citation type="submission" date="2014-06" db="EMBL/GenBank/DDBJ databases">
        <title>Evolutionary Origins and Diversification of the Mycorrhizal Mutualists.</title>
        <authorList>
            <consortium name="DOE Joint Genome Institute"/>
            <consortium name="Mycorrhizal Genomics Consortium"/>
            <person name="Kohler A."/>
            <person name="Kuo A."/>
            <person name="Nagy L.G."/>
            <person name="Floudas D."/>
            <person name="Copeland A."/>
            <person name="Barry K.W."/>
            <person name="Cichocki N."/>
            <person name="Veneault-Fourrey C."/>
            <person name="LaButti K."/>
            <person name="Lindquist E.A."/>
            <person name="Lipzen A."/>
            <person name="Lundell T."/>
            <person name="Morin E."/>
            <person name="Murat C."/>
            <person name="Riley R."/>
            <person name="Ohm R."/>
            <person name="Sun H."/>
            <person name="Tunlid A."/>
            <person name="Henrissat B."/>
            <person name="Grigoriev I.V."/>
            <person name="Hibbett D.S."/>
            <person name="Martin F."/>
        </authorList>
    </citation>
    <scope>NUCLEOTIDE SEQUENCE [LARGE SCALE GENOMIC DNA]</scope>
    <source>
        <strain evidence="2 3">SS14</strain>
    </source>
</reference>
<dbReference type="HOGENOM" id="CLU_119163_1_0_1"/>
<dbReference type="EMBL" id="KN837192">
    <property type="protein sequence ID" value="KIJ35100.1"/>
    <property type="molecule type" value="Genomic_DNA"/>
</dbReference>
<feature type="region of interest" description="Disordered" evidence="1">
    <location>
        <begin position="1"/>
        <end position="27"/>
    </location>
</feature>
<organism evidence="2 3">
    <name type="scientific">Sphaerobolus stellatus (strain SS14)</name>
    <dbReference type="NCBI Taxonomy" id="990650"/>
    <lineage>
        <taxon>Eukaryota</taxon>
        <taxon>Fungi</taxon>
        <taxon>Dikarya</taxon>
        <taxon>Basidiomycota</taxon>
        <taxon>Agaricomycotina</taxon>
        <taxon>Agaricomycetes</taxon>
        <taxon>Phallomycetidae</taxon>
        <taxon>Geastrales</taxon>
        <taxon>Sphaerobolaceae</taxon>
        <taxon>Sphaerobolus</taxon>
    </lineage>
</organism>
<evidence type="ECO:0000313" key="3">
    <source>
        <dbReference type="Proteomes" id="UP000054279"/>
    </source>
</evidence>